<evidence type="ECO:0000313" key="14">
    <source>
        <dbReference type="EMBL" id="MBB0229952.1"/>
    </source>
</evidence>
<name>A0A7W3T2X8_9ACTN</name>
<dbReference type="GO" id="GO:0016020">
    <property type="term" value="C:membrane"/>
    <property type="evidence" value="ECO:0007669"/>
    <property type="project" value="UniProtKB-SubCell"/>
</dbReference>
<feature type="transmembrane region" description="Helical" evidence="13">
    <location>
        <begin position="136"/>
        <end position="157"/>
    </location>
</feature>
<keyword evidence="6" id="KW-0631">Potassium channel</keyword>
<evidence type="ECO:0000256" key="4">
    <source>
        <dbReference type="ARBA" id="ARBA00022538"/>
    </source>
</evidence>
<organism evidence="14 15">
    <name type="scientific">Streptomyces calidiresistens</name>
    <dbReference type="NCBI Taxonomy" id="1485586"/>
    <lineage>
        <taxon>Bacteria</taxon>
        <taxon>Bacillati</taxon>
        <taxon>Actinomycetota</taxon>
        <taxon>Actinomycetes</taxon>
        <taxon>Kitasatosporales</taxon>
        <taxon>Streptomycetaceae</taxon>
        <taxon>Streptomyces</taxon>
    </lineage>
</organism>
<keyword evidence="15" id="KW-1185">Reference proteome</keyword>
<evidence type="ECO:0000256" key="13">
    <source>
        <dbReference type="SAM" id="Phobius"/>
    </source>
</evidence>
<comment type="subcellular location">
    <subcellularLocation>
        <location evidence="1">Membrane</location>
        <topology evidence="1">Multi-pass membrane protein</topology>
    </subcellularLocation>
</comment>
<evidence type="ECO:0000256" key="3">
    <source>
        <dbReference type="ARBA" id="ARBA00022448"/>
    </source>
</evidence>
<evidence type="ECO:0000313" key="15">
    <source>
        <dbReference type="Proteomes" id="UP000530234"/>
    </source>
</evidence>
<evidence type="ECO:0000256" key="1">
    <source>
        <dbReference type="ARBA" id="ARBA00004141"/>
    </source>
</evidence>
<evidence type="ECO:0000256" key="12">
    <source>
        <dbReference type="ARBA" id="ARBA00034430"/>
    </source>
</evidence>
<keyword evidence="11" id="KW-0407">Ion channel</keyword>
<keyword evidence="8 13" id="KW-1133">Transmembrane helix</keyword>
<reference evidence="15" key="1">
    <citation type="submission" date="2019-10" db="EMBL/GenBank/DDBJ databases">
        <title>Streptomyces sp. nov., a novel actinobacterium isolated from alkaline environment.</title>
        <authorList>
            <person name="Golinska P."/>
        </authorList>
    </citation>
    <scope>NUCLEOTIDE SEQUENCE [LARGE SCALE GENOMIC DNA]</scope>
    <source>
        <strain evidence="15">DSM 42108</strain>
    </source>
</reference>
<keyword evidence="5 13" id="KW-0812">Transmembrane</keyword>
<keyword evidence="3" id="KW-0813">Transport</keyword>
<feature type="transmembrane region" description="Helical" evidence="13">
    <location>
        <begin position="163"/>
        <end position="183"/>
    </location>
</feature>
<evidence type="ECO:0000256" key="6">
    <source>
        <dbReference type="ARBA" id="ARBA00022826"/>
    </source>
</evidence>
<keyword evidence="9" id="KW-0406">Ion transport</keyword>
<proteinExistence type="inferred from homology"/>
<dbReference type="Pfam" id="PF06736">
    <property type="entry name" value="TMEM175"/>
    <property type="match status" value="1"/>
</dbReference>
<evidence type="ECO:0000256" key="11">
    <source>
        <dbReference type="ARBA" id="ARBA00023303"/>
    </source>
</evidence>
<dbReference type="EMBL" id="VKHS01000194">
    <property type="protein sequence ID" value="MBB0229952.1"/>
    <property type="molecule type" value="Genomic_DNA"/>
</dbReference>
<keyword evidence="4" id="KW-0633">Potassium transport</keyword>
<dbReference type="InterPro" id="IPR010617">
    <property type="entry name" value="TMEM175-like"/>
</dbReference>
<evidence type="ECO:0000256" key="7">
    <source>
        <dbReference type="ARBA" id="ARBA00022958"/>
    </source>
</evidence>
<keyword evidence="10 13" id="KW-0472">Membrane</keyword>
<feature type="transmembrane region" description="Helical" evidence="13">
    <location>
        <begin position="64"/>
        <end position="85"/>
    </location>
</feature>
<comment type="catalytic activity">
    <reaction evidence="12">
        <text>K(+)(in) = K(+)(out)</text>
        <dbReference type="Rhea" id="RHEA:29463"/>
        <dbReference type="ChEBI" id="CHEBI:29103"/>
    </reaction>
</comment>
<dbReference type="GO" id="GO:0015252">
    <property type="term" value="F:proton channel activity"/>
    <property type="evidence" value="ECO:0007669"/>
    <property type="project" value="InterPro"/>
</dbReference>
<evidence type="ECO:0000256" key="2">
    <source>
        <dbReference type="ARBA" id="ARBA00006920"/>
    </source>
</evidence>
<evidence type="ECO:0000256" key="10">
    <source>
        <dbReference type="ARBA" id="ARBA00023136"/>
    </source>
</evidence>
<comment type="similarity">
    <text evidence="2">Belongs to the TMEM175 family.</text>
</comment>
<evidence type="ECO:0000256" key="9">
    <source>
        <dbReference type="ARBA" id="ARBA00023065"/>
    </source>
</evidence>
<evidence type="ECO:0000256" key="8">
    <source>
        <dbReference type="ARBA" id="ARBA00022989"/>
    </source>
</evidence>
<dbReference type="Proteomes" id="UP000530234">
    <property type="component" value="Unassembled WGS sequence"/>
</dbReference>
<comment type="caution">
    <text evidence="14">The sequence shown here is derived from an EMBL/GenBank/DDBJ whole genome shotgun (WGS) entry which is preliminary data.</text>
</comment>
<protein>
    <submittedName>
        <fullName evidence="14">DUF1211 domain-containing protein</fullName>
    </submittedName>
</protein>
<sequence length="207" mass="21694">MTLLVLDLSVPPGLSAETFHAELRDTLPNLGAYALSFAVLAQFWRDQHYVLTVLPRLDSGAVHLVLLGLGLIALVPFPTALLAEYGGGESVAVVLYAAAMAAINGVHLALLWRARRARAPEAVAGSSSRKRARPRVPGDMVGLAVLDMGATAALFAASIPLALLSPGAGMLLWALILPFKWWIGSRQTRAARTAPGEADDPASGLSA</sequence>
<evidence type="ECO:0000256" key="5">
    <source>
        <dbReference type="ARBA" id="ARBA00022692"/>
    </source>
</evidence>
<accession>A0A7W3T2X8</accession>
<gene>
    <name evidence="14" type="ORF">FOE67_10585</name>
</gene>
<feature type="transmembrane region" description="Helical" evidence="13">
    <location>
        <begin position="91"/>
        <end position="112"/>
    </location>
</feature>
<keyword evidence="7" id="KW-0630">Potassium</keyword>
<dbReference type="GO" id="GO:0005267">
    <property type="term" value="F:potassium channel activity"/>
    <property type="evidence" value="ECO:0007669"/>
    <property type="project" value="UniProtKB-KW"/>
</dbReference>
<dbReference type="AlphaFoldDB" id="A0A7W3T2X8"/>